<sequence>MNREALKKAVEKELTRSRWEHTLRVMETAAALSKQWGADPEKAELAALLHDFCKFWPDDRMRSLIVKYRLPEDLLEHNKELWHAPVGAEVVREELGVTNEEVLNAIRYHTSGRPHMSLLEKVIFVADAIEPGRRYPGVEELRSLARQDLDRAVLQSLDNTICFLIERGQKVYPLTLFARNYMVEAVKERTQPKTKEESL</sequence>
<dbReference type="NCBIfam" id="TIGR00277">
    <property type="entry name" value="HDIG"/>
    <property type="match status" value="1"/>
</dbReference>
<evidence type="ECO:0000256" key="5">
    <source>
        <dbReference type="ARBA" id="ARBA00023004"/>
    </source>
</evidence>
<reference evidence="8" key="1">
    <citation type="journal article" date="2014" name="Int. J. Syst. Evol. Microbiol.">
        <title>Complete genome sequence of Corynebacterium casei LMG S-19264T (=DSM 44701T), isolated from a smear-ripened cheese.</title>
        <authorList>
            <consortium name="US DOE Joint Genome Institute (JGI-PGF)"/>
            <person name="Walter F."/>
            <person name="Albersmeier A."/>
            <person name="Kalinowski J."/>
            <person name="Ruckert C."/>
        </authorList>
    </citation>
    <scope>NUCLEOTIDE SEQUENCE</scope>
    <source>
        <strain evidence="8">CGMCC 1.15179</strain>
    </source>
</reference>
<keyword evidence="2" id="KW-0479">Metal-binding</keyword>
<dbReference type="GO" id="GO:0000166">
    <property type="term" value="F:nucleotide binding"/>
    <property type="evidence" value="ECO:0007669"/>
    <property type="project" value="UniProtKB-KW"/>
</dbReference>
<dbReference type="AlphaFoldDB" id="A0A8J2YD16"/>
<dbReference type="Proteomes" id="UP000625210">
    <property type="component" value="Unassembled WGS sequence"/>
</dbReference>
<dbReference type="NCBIfam" id="TIGR00488">
    <property type="entry name" value="bis(5'-nucleosyl)-tetraphosphatase (symmetrical) YqeK"/>
    <property type="match status" value="1"/>
</dbReference>
<dbReference type="InterPro" id="IPR051094">
    <property type="entry name" value="Diverse_Catalytic_Enzymes"/>
</dbReference>
<protein>
    <recommendedName>
        <fullName evidence="1">bis(5'-nucleosyl)-tetraphosphatase (symmetrical)</fullName>
        <ecNumber evidence="1">3.6.1.41</ecNumber>
    </recommendedName>
</protein>
<evidence type="ECO:0000259" key="7">
    <source>
        <dbReference type="PROSITE" id="PS51831"/>
    </source>
</evidence>
<keyword evidence="5" id="KW-0408">Iron</keyword>
<dbReference type="CDD" id="cd00077">
    <property type="entry name" value="HDc"/>
    <property type="match status" value="1"/>
</dbReference>
<accession>A0A8J2YD16</accession>
<dbReference type="Pfam" id="PF01966">
    <property type="entry name" value="HD"/>
    <property type="match status" value="1"/>
</dbReference>
<evidence type="ECO:0000256" key="6">
    <source>
        <dbReference type="ARBA" id="ARBA00049417"/>
    </source>
</evidence>
<dbReference type="EC" id="3.6.1.41" evidence="1"/>
<evidence type="ECO:0000313" key="8">
    <source>
        <dbReference type="EMBL" id="GGE14194.1"/>
    </source>
</evidence>
<keyword evidence="9" id="KW-1185">Reference proteome</keyword>
<evidence type="ECO:0000256" key="2">
    <source>
        <dbReference type="ARBA" id="ARBA00022723"/>
    </source>
</evidence>
<dbReference type="InterPro" id="IPR005249">
    <property type="entry name" value="YqeK"/>
</dbReference>
<dbReference type="SMART" id="SM00471">
    <property type="entry name" value="HDc"/>
    <property type="match status" value="1"/>
</dbReference>
<comment type="caution">
    <text evidence="8">The sequence shown here is derived from an EMBL/GenBank/DDBJ whole genome shotgun (WGS) entry which is preliminary data.</text>
</comment>
<dbReference type="PANTHER" id="PTHR35795:SF1">
    <property type="entry name" value="BIS(5'-NUCLEOSYL)-TETRAPHOSPHATASE, SYMMETRICAL"/>
    <property type="match status" value="1"/>
</dbReference>
<evidence type="ECO:0000256" key="3">
    <source>
        <dbReference type="ARBA" id="ARBA00022741"/>
    </source>
</evidence>
<keyword evidence="4" id="KW-0378">Hydrolase</keyword>
<dbReference type="InterPro" id="IPR006675">
    <property type="entry name" value="HDIG_dom"/>
</dbReference>
<dbReference type="EMBL" id="BMHQ01000004">
    <property type="protein sequence ID" value="GGE14194.1"/>
    <property type="molecule type" value="Genomic_DNA"/>
</dbReference>
<evidence type="ECO:0000313" key="9">
    <source>
        <dbReference type="Proteomes" id="UP000625210"/>
    </source>
</evidence>
<dbReference type="GO" id="GO:0008803">
    <property type="term" value="F:bis(5'-nucleosyl)-tetraphosphatase (symmetrical) activity"/>
    <property type="evidence" value="ECO:0007669"/>
    <property type="project" value="UniProtKB-EC"/>
</dbReference>
<name>A0A8J2YD16_9BACL</name>
<dbReference type="GO" id="GO:0046872">
    <property type="term" value="F:metal ion binding"/>
    <property type="evidence" value="ECO:0007669"/>
    <property type="project" value="UniProtKB-KW"/>
</dbReference>
<proteinExistence type="predicted"/>
<dbReference type="PANTHER" id="PTHR35795">
    <property type="entry name" value="SLR1885 PROTEIN"/>
    <property type="match status" value="1"/>
</dbReference>
<feature type="domain" description="HD" evidence="7">
    <location>
        <begin position="18"/>
        <end position="132"/>
    </location>
</feature>
<dbReference type="SUPFAM" id="SSF109604">
    <property type="entry name" value="HD-domain/PDEase-like"/>
    <property type="match status" value="1"/>
</dbReference>
<evidence type="ECO:0000256" key="1">
    <source>
        <dbReference type="ARBA" id="ARBA00012506"/>
    </source>
</evidence>
<evidence type="ECO:0000256" key="4">
    <source>
        <dbReference type="ARBA" id="ARBA00022801"/>
    </source>
</evidence>
<dbReference type="Gene3D" id="1.10.3210.10">
    <property type="entry name" value="Hypothetical protein af1432"/>
    <property type="match status" value="1"/>
</dbReference>
<dbReference type="InterPro" id="IPR003607">
    <property type="entry name" value="HD/PDEase_dom"/>
</dbReference>
<reference evidence="8" key="2">
    <citation type="submission" date="2020-09" db="EMBL/GenBank/DDBJ databases">
        <authorList>
            <person name="Sun Q."/>
            <person name="Zhou Y."/>
        </authorList>
    </citation>
    <scope>NUCLEOTIDE SEQUENCE</scope>
    <source>
        <strain evidence="8">CGMCC 1.15179</strain>
    </source>
</reference>
<dbReference type="InterPro" id="IPR006674">
    <property type="entry name" value="HD_domain"/>
</dbReference>
<gene>
    <name evidence="8" type="primary">yqeK</name>
    <name evidence="8" type="ORF">GCM10011571_14560</name>
</gene>
<dbReference type="RefSeq" id="WP_188647229.1">
    <property type="nucleotide sequence ID" value="NZ_BMHQ01000004.1"/>
</dbReference>
<dbReference type="PROSITE" id="PS51831">
    <property type="entry name" value="HD"/>
    <property type="match status" value="1"/>
</dbReference>
<comment type="catalytic activity">
    <reaction evidence="6">
        <text>P(1),P(4)-bis(5'-adenosyl) tetraphosphate + H2O = 2 ADP + 2 H(+)</text>
        <dbReference type="Rhea" id="RHEA:24252"/>
        <dbReference type="ChEBI" id="CHEBI:15377"/>
        <dbReference type="ChEBI" id="CHEBI:15378"/>
        <dbReference type="ChEBI" id="CHEBI:58141"/>
        <dbReference type="ChEBI" id="CHEBI:456216"/>
        <dbReference type="EC" id="3.6.1.41"/>
    </reaction>
</comment>
<keyword evidence="3" id="KW-0547">Nucleotide-binding</keyword>
<organism evidence="8 9">
    <name type="scientific">Marinithermofilum abyssi</name>
    <dbReference type="NCBI Taxonomy" id="1571185"/>
    <lineage>
        <taxon>Bacteria</taxon>
        <taxon>Bacillati</taxon>
        <taxon>Bacillota</taxon>
        <taxon>Bacilli</taxon>
        <taxon>Bacillales</taxon>
        <taxon>Thermoactinomycetaceae</taxon>
        <taxon>Marinithermofilum</taxon>
    </lineage>
</organism>